<dbReference type="InterPro" id="IPR020845">
    <property type="entry name" value="AMP-binding_CS"/>
</dbReference>
<organism evidence="2 3">
    <name type="scientific">Sphingomonas alba</name>
    <dbReference type="NCBI Taxonomy" id="2908208"/>
    <lineage>
        <taxon>Bacteria</taxon>
        <taxon>Pseudomonadati</taxon>
        <taxon>Pseudomonadota</taxon>
        <taxon>Alphaproteobacteria</taxon>
        <taxon>Sphingomonadales</taxon>
        <taxon>Sphingomonadaceae</taxon>
        <taxon>Sphingomonas</taxon>
    </lineage>
</organism>
<dbReference type="PROSITE" id="PS00455">
    <property type="entry name" value="AMP_BINDING"/>
    <property type="match status" value="1"/>
</dbReference>
<accession>A0ABT0RPC4</accession>
<dbReference type="Pfam" id="PF23562">
    <property type="entry name" value="AMP-binding_C_3"/>
    <property type="match status" value="1"/>
</dbReference>
<dbReference type="Pfam" id="PF14518">
    <property type="entry name" value="Haem_oxygenas_2"/>
    <property type="match status" value="1"/>
</dbReference>
<dbReference type="SUPFAM" id="SSF48613">
    <property type="entry name" value="Heme oxygenase-like"/>
    <property type="match status" value="1"/>
</dbReference>
<dbReference type="Gene3D" id="3.40.50.12780">
    <property type="entry name" value="N-terminal domain of ligase-like"/>
    <property type="match status" value="1"/>
</dbReference>
<evidence type="ECO:0000259" key="1">
    <source>
        <dbReference type="Pfam" id="PF00501"/>
    </source>
</evidence>
<proteinExistence type="predicted"/>
<comment type="caution">
    <text evidence="2">The sequence shown here is derived from an EMBL/GenBank/DDBJ whole genome shotgun (WGS) entry which is preliminary data.</text>
</comment>
<dbReference type="Pfam" id="PF00501">
    <property type="entry name" value="AMP-binding"/>
    <property type="match status" value="1"/>
</dbReference>
<dbReference type="Gene3D" id="1.20.910.10">
    <property type="entry name" value="Heme oxygenase-like"/>
    <property type="match status" value="1"/>
</dbReference>
<dbReference type="SMART" id="SM01236">
    <property type="entry name" value="Haem_oxygenase_2"/>
    <property type="match status" value="1"/>
</dbReference>
<protein>
    <submittedName>
        <fullName evidence="2">AMP-binding protein</fullName>
    </submittedName>
</protein>
<dbReference type="PANTHER" id="PTHR24096">
    <property type="entry name" value="LONG-CHAIN-FATTY-ACID--COA LIGASE"/>
    <property type="match status" value="1"/>
</dbReference>
<sequence length="693" mass="73738">MTGLLDAVRAHAASGRSNAGFDDGGQSLTWDEAASAITKTMLRIERAFQVQRPVALELDHSIASALLLVAFMEAGVPVIPLSPFFNEAQRKAVLADAGASHVIDSCLLGGDFVQFNAEPVRTDPAHLPAGTALISFSSGSTSEPKGVCLSRDHLVAVAVAVCNFLGRDLAGRHLAVLPFGILLEQVAGLFASLLAGGTYLPFASSEVGLADPLRPDGAQLLKTVARERVTSLILAPEYLGSLVAAMEHSSIRLPRLNLVAVGGASVSPSLLKRATEVELPVRQGYGMTEAGSVITLEDGRGPSSGSVGRSIGGHRVSLAADGEIVIDGPLFLGLVNDPRKPGPFHTGDIARFDDEGMLWIEGRKSNLIITSFGRNIAPEWLEGLLVAHPEIAQAMVRGDGEATVEALIVPASPSADVDRAVLNVNALLPPYARIGRTRLVPPFTPVNGQLTGNGRLRRETIDNAYSGRTTGLFFDRLVAETRSEQARFAMTPQLIAGLTGQISRRDYIAYLTQAFHHVRHTVPLMAEARTRLAERGNDMLVEALDDYILEETGHEEWILDDIAAAGGDRAAAETSSPAPATKAMVEHAYQTIRHGNPAAFFGMVFVLEGTSVAMASNGAAAVQQRLDLPKTAFRYLNSHGALDQDHMKFFEGLMNRIENPDDQAAIVAMAKDMFGLFGGMFGAIELEGVLNAA</sequence>
<dbReference type="InterPro" id="IPR000873">
    <property type="entry name" value="AMP-dep_synth/lig_dom"/>
</dbReference>
<dbReference type="InterPro" id="IPR042099">
    <property type="entry name" value="ANL_N_sf"/>
</dbReference>
<feature type="domain" description="AMP-dependent synthetase/ligase" evidence="1">
    <location>
        <begin position="22"/>
        <end position="323"/>
    </location>
</feature>
<name>A0ABT0RPC4_9SPHN</name>
<keyword evidence="3" id="KW-1185">Reference proteome</keyword>
<dbReference type="InterPro" id="IPR016084">
    <property type="entry name" value="Haem_Oase-like_multi-hlx"/>
</dbReference>
<dbReference type="Proteomes" id="UP001165363">
    <property type="component" value="Unassembled WGS sequence"/>
</dbReference>
<reference evidence="2" key="1">
    <citation type="submission" date="2022-05" db="EMBL/GenBank/DDBJ databases">
        <authorList>
            <person name="Jo J.-H."/>
            <person name="Im W.-T."/>
        </authorList>
    </citation>
    <scope>NUCLEOTIDE SEQUENCE</scope>
    <source>
        <strain evidence="2">SE158</strain>
    </source>
</reference>
<dbReference type="SUPFAM" id="SSF56801">
    <property type="entry name" value="Acetyl-CoA synthetase-like"/>
    <property type="match status" value="1"/>
</dbReference>
<dbReference type="EMBL" id="JAMGBD010000002">
    <property type="protein sequence ID" value="MCL6684488.1"/>
    <property type="molecule type" value="Genomic_DNA"/>
</dbReference>
<dbReference type="RefSeq" id="WP_249848895.1">
    <property type="nucleotide sequence ID" value="NZ_JAMGBD010000002.1"/>
</dbReference>
<evidence type="ECO:0000313" key="2">
    <source>
        <dbReference type="EMBL" id="MCL6684488.1"/>
    </source>
</evidence>
<gene>
    <name evidence="2" type="ORF">LZ536_11345</name>
</gene>
<evidence type="ECO:0000313" key="3">
    <source>
        <dbReference type="Proteomes" id="UP001165363"/>
    </source>
</evidence>